<dbReference type="OrthoDB" id="323463at2"/>
<dbReference type="Proteomes" id="UP000319342">
    <property type="component" value="Chromosome"/>
</dbReference>
<dbReference type="EC" id="2.1.1.164" evidence="3"/>
<gene>
    <name evidence="3" type="primary">rebM_1</name>
    <name evidence="3" type="ORF">Pla163_03000</name>
</gene>
<dbReference type="CDD" id="cd02440">
    <property type="entry name" value="AdoMet_MTases"/>
    <property type="match status" value="1"/>
</dbReference>
<dbReference type="PANTHER" id="PTHR43861:SF1">
    <property type="entry name" value="TRANS-ACONITATE 2-METHYLTRANSFERASE"/>
    <property type="match status" value="1"/>
</dbReference>
<feature type="domain" description="Methyltransferase type 12" evidence="2">
    <location>
        <begin position="94"/>
        <end position="193"/>
    </location>
</feature>
<keyword evidence="3" id="KW-0489">Methyltransferase</keyword>
<protein>
    <submittedName>
        <fullName evidence="3">Demethylrebeccamycin-D-glucose O-methyltransferase</fullName>
        <ecNumber evidence="3">2.1.1.164</ecNumber>
    </submittedName>
</protein>
<dbReference type="GO" id="GO:0102082">
    <property type="term" value="F:demethylrebeccamycin--D-glucose O-methyltransferase activity"/>
    <property type="evidence" value="ECO:0007669"/>
    <property type="project" value="UniProtKB-EC"/>
</dbReference>
<evidence type="ECO:0000256" key="1">
    <source>
        <dbReference type="SAM" id="MobiDB-lite"/>
    </source>
</evidence>
<evidence type="ECO:0000313" key="3">
    <source>
        <dbReference type="EMBL" id="QDU83202.1"/>
    </source>
</evidence>
<dbReference type="SUPFAM" id="SSF53335">
    <property type="entry name" value="S-adenosyl-L-methionine-dependent methyltransferases"/>
    <property type="match status" value="1"/>
</dbReference>
<dbReference type="RefSeq" id="WP_145182485.1">
    <property type="nucleotide sequence ID" value="NZ_CP036290.1"/>
</dbReference>
<dbReference type="Pfam" id="PF08242">
    <property type="entry name" value="Methyltransf_12"/>
    <property type="match status" value="1"/>
</dbReference>
<keyword evidence="4" id="KW-1185">Reference proteome</keyword>
<dbReference type="InterPro" id="IPR013217">
    <property type="entry name" value="Methyltransf_12"/>
</dbReference>
<feature type="compositionally biased region" description="Low complexity" evidence="1">
    <location>
        <begin position="31"/>
        <end position="44"/>
    </location>
</feature>
<organism evidence="3 4">
    <name type="scientific">Rohdeia mirabilis</name>
    <dbReference type="NCBI Taxonomy" id="2528008"/>
    <lineage>
        <taxon>Bacteria</taxon>
        <taxon>Pseudomonadati</taxon>
        <taxon>Planctomycetota</taxon>
        <taxon>Planctomycetia</taxon>
        <taxon>Planctomycetia incertae sedis</taxon>
        <taxon>Rohdeia</taxon>
    </lineage>
</organism>
<feature type="compositionally biased region" description="Polar residues" evidence="1">
    <location>
        <begin position="1"/>
        <end position="11"/>
    </location>
</feature>
<dbReference type="Gene3D" id="3.40.50.150">
    <property type="entry name" value="Vaccinia Virus protein VP39"/>
    <property type="match status" value="1"/>
</dbReference>
<dbReference type="PANTHER" id="PTHR43861">
    <property type="entry name" value="TRANS-ACONITATE 2-METHYLTRANSFERASE-RELATED"/>
    <property type="match status" value="1"/>
</dbReference>
<sequence length="452" mass="48046">MHSTHPATSPSPLAACRSDAHSPAHGAGVRNSSTNSAAASPTATDRAVRELYDRYPYPDGPPMLRAGYDVRQVLSTGRLTRADTGALGRPLRVLDAGCGRGVGLLGEATVQPDVEYLGIDLNRRALDEVRERVRAFGLTNVRVAEVDLATLAGLDVPDGGFDVIRSSGVVHHLDDPTAALARLGDVLAPHGVLDVMVYARLGRAPIHRVAAAVTAAVPADLGFDARIALGRRLCASRADALDPACPFASAARCGDVEFADRYLHPRERAYSVTELIEAATEAGLAPLELPDRRAWDPARWITDPAALAALEQRPPLEQLRAIEQLAAPDRLEARFCRPENGPREPLAATQLDATVLLAHPDAAFEVTTRVAPAGLRTEAVAVRERQHPAEPLSDAPTALAAALASRRARPWRGAELIAELVGRGLPESAARAALLALVERDLVYAPHPCEVA</sequence>
<dbReference type="InterPro" id="IPR029063">
    <property type="entry name" value="SAM-dependent_MTases_sf"/>
</dbReference>
<accession>A0A518CVE5</accession>
<evidence type="ECO:0000313" key="4">
    <source>
        <dbReference type="Proteomes" id="UP000319342"/>
    </source>
</evidence>
<dbReference type="AlphaFoldDB" id="A0A518CVE5"/>
<proteinExistence type="predicted"/>
<dbReference type="GO" id="GO:0032259">
    <property type="term" value="P:methylation"/>
    <property type="evidence" value="ECO:0007669"/>
    <property type="project" value="UniProtKB-KW"/>
</dbReference>
<reference evidence="3 4" key="1">
    <citation type="submission" date="2019-02" db="EMBL/GenBank/DDBJ databases">
        <title>Deep-cultivation of Planctomycetes and their phenomic and genomic characterization uncovers novel biology.</title>
        <authorList>
            <person name="Wiegand S."/>
            <person name="Jogler M."/>
            <person name="Boedeker C."/>
            <person name="Pinto D."/>
            <person name="Vollmers J."/>
            <person name="Rivas-Marin E."/>
            <person name="Kohn T."/>
            <person name="Peeters S.H."/>
            <person name="Heuer A."/>
            <person name="Rast P."/>
            <person name="Oberbeckmann S."/>
            <person name="Bunk B."/>
            <person name="Jeske O."/>
            <person name="Meyerdierks A."/>
            <person name="Storesund J.E."/>
            <person name="Kallscheuer N."/>
            <person name="Luecker S."/>
            <person name="Lage O.M."/>
            <person name="Pohl T."/>
            <person name="Merkel B.J."/>
            <person name="Hornburger P."/>
            <person name="Mueller R.-W."/>
            <person name="Bruemmer F."/>
            <person name="Labrenz M."/>
            <person name="Spormann A.M."/>
            <person name="Op den Camp H."/>
            <person name="Overmann J."/>
            <person name="Amann R."/>
            <person name="Jetten M.S.M."/>
            <person name="Mascher T."/>
            <person name="Medema M.H."/>
            <person name="Devos D.P."/>
            <person name="Kaster A.-K."/>
            <person name="Ovreas L."/>
            <person name="Rohde M."/>
            <person name="Galperin M.Y."/>
            <person name="Jogler C."/>
        </authorList>
    </citation>
    <scope>NUCLEOTIDE SEQUENCE [LARGE SCALE GENOMIC DNA]</scope>
    <source>
        <strain evidence="3 4">Pla163</strain>
    </source>
</reference>
<name>A0A518CVE5_9BACT</name>
<keyword evidence="3" id="KW-0808">Transferase</keyword>
<feature type="region of interest" description="Disordered" evidence="1">
    <location>
        <begin position="1"/>
        <end position="45"/>
    </location>
</feature>
<evidence type="ECO:0000259" key="2">
    <source>
        <dbReference type="Pfam" id="PF08242"/>
    </source>
</evidence>
<dbReference type="EMBL" id="CP036290">
    <property type="protein sequence ID" value="QDU83202.1"/>
    <property type="molecule type" value="Genomic_DNA"/>
</dbReference>